<dbReference type="InterPro" id="IPR011545">
    <property type="entry name" value="DEAD/DEAH_box_helicase_dom"/>
</dbReference>
<dbReference type="PROSITE" id="PS51192">
    <property type="entry name" value="HELICASE_ATP_BIND_1"/>
    <property type="match status" value="1"/>
</dbReference>
<dbReference type="Pfam" id="PF00271">
    <property type="entry name" value="Helicase_C"/>
    <property type="match status" value="1"/>
</dbReference>
<dbReference type="Pfam" id="PF00570">
    <property type="entry name" value="HRDC"/>
    <property type="match status" value="1"/>
</dbReference>
<feature type="region of interest" description="Disordered" evidence="23">
    <location>
        <begin position="1150"/>
        <end position="1191"/>
    </location>
</feature>
<evidence type="ECO:0000256" key="13">
    <source>
        <dbReference type="ARBA" id="ARBA00023204"/>
    </source>
</evidence>
<evidence type="ECO:0000256" key="15">
    <source>
        <dbReference type="ARBA" id="ARBA00023242"/>
    </source>
</evidence>
<dbReference type="SUPFAM" id="SSF46785">
    <property type="entry name" value="Winged helix' DNA-binding domain"/>
    <property type="match status" value="1"/>
</dbReference>
<comment type="subcellular location">
    <subcellularLocation>
        <location evidence="2">Nucleus</location>
    </subcellularLocation>
</comment>
<keyword evidence="8" id="KW-0378">Hydrolase</keyword>
<dbReference type="EC" id="5.6.2.4" evidence="17"/>
<dbReference type="GO" id="GO:0005634">
    <property type="term" value="C:nucleus"/>
    <property type="evidence" value="ECO:0007669"/>
    <property type="project" value="UniProtKB-SubCell"/>
</dbReference>
<proteinExistence type="inferred from homology"/>
<dbReference type="SMART" id="SM00487">
    <property type="entry name" value="DEXDc"/>
    <property type="match status" value="1"/>
</dbReference>
<evidence type="ECO:0000256" key="1">
    <source>
        <dbReference type="ARBA" id="ARBA00001947"/>
    </source>
</evidence>
<evidence type="ECO:0000313" key="27">
    <source>
        <dbReference type="EMBL" id="VVC35423.1"/>
    </source>
</evidence>
<dbReference type="FunFam" id="3.40.50.300:FF:000340">
    <property type="entry name" value="Bloom syndrome, RecQ helicase"/>
    <property type="match status" value="1"/>
</dbReference>
<dbReference type="InterPro" id="IPR036388">
    <property type="entry name" value="WH-like_DNA-bd_sf"/>
</dbReference>
<evidence type="ECO:0000256" key="5">
    <source>
        <dbReference type="ARBA" id="ARBA00022723"/>
    </source>
</evidence>
<keyword evidence="11" id="KW-0067">ATP-binding</keyword>
<dbReference type="FunFam" id="1.10.10.10:FF:000495">
    <property type="entry name" value="RecQ family helicase MusN"/>
    <property type="match status" value="1"/>
</dbReference>
<dbReference type="InterPro" id="IPR014001">
    <property type="entry name" value="Helicase_ATP-bd"/>
</dbReference>
<name>A0A5E4MT69_9HEMI</name>
<dbReference type="InterPro" id="IPR002464">
    <property type="entry name" value="DNA/RNA_helicase_DEAH_CS"/>
</dbReference>
<dbReference type="GO" id="GO:0009378">
    <property type="term" value="F:four-way junction helicase activity"/>
    <property type="evidence" value="ECO:0007669"/>
    <property type="project" value="TreeGrafter"/>
</dbReference>
<dbReference type="InterPro" id="IPR010997">
    <property type="entry name" value="HRDC-like_sf"/>
</dbReference>
<evidence type="ECO:0000256" key="14">
    <source>
        <dbReference type="ARBA" id="ARBA00023235"/>
    </source>
</evidence>
<keyword evidence="10" id="KW-0862">Zinc</keyword>
<dbReference type="GO" id="GO:0046872">
    <property type="term" value="F:metal ion binding"/>
    <property type="evidence" value="ECO:0007669"/>
    <property type="project" value="UniProtKB-KW"/>
</dbReference>
<dbReference type="PANTHER" id="PTHR13710">
    <property type="entry name" value="DNA HELICASE RECQ FAMILY MEMBER"/>
    <property type="match status" value="1"/>
</dbReference>
<evidence type="ECO:0000259" key="25">
    <source>
        <dbReference type="PROSITE" id="PS51192"/>
    </source>
</evidence>
<sequence length="1191" mass="135519">MDFFLKKPSNVLKRLGSNNNKSLTEENKCKPKSPIVTINLIDSDEEKSIKQKPVPDKLQFSKNIKEDNVFNNFNYDDDDVSIIFSPEKTTSNRNNSTQIIDLVNLDRSTSPSIFSDFESKSPEELIKKQQFSTNSTAICKDVINDKSSKNCNDYLYNSGNQSIDLGNWLNDLNNNSILAETIPDISITSLENHLMDLKKLELDLLEQVYNIILTIPDTIILSIPSIKSPLVLTQLKRIRQKIKNKLKIGNTRLTNECYSRPLNLNNNSFGTLENKSRTSIVNRFDAITNPHDSHYEKQTYNSINYHQNNVYNESNSITNTNKWVSPDFQTNNTQPIRLTSNSSDIYNRERLNVNELECIVNDDHFDSFSVSDVKVHNGSENYNGKLSTHTHLETKKSQFQNNCKEVHNFPLFNTSQSTRESRPNKCSTMSNSAGEFNKTNYSHSRELFTVFRSTFGLHDFRPNQLEAINAALLGHDCFILMPTGGGKSLCYQLPAVISKGVTIVISPLKSLVIDQTEKLKSLDIPAAHLLGNMPQDEENKIFTKLCLTEPTLKMVYVTPEKIAASMKLAQVLDNLHGRGKLARLVIDEAHCVSHWGHDFRPDYKRLGEFRKKYPKVPIMALTATATPRVRQDVLHQLQISGTKLFLSSFNRPNLLYKVVPKKGKATLEEIANLIKESYKNQSGIIYCLSRKDCDSTADFMCNEGIKAISYHAGLADQKRNDVQMKWISNKVNVVCATIAFGMGIDKPDVRYVFHYSLPKSIEGYYQESGRAGRDGKISHCLLFYSYHDMHRIRKLIEMDDSGNHESKKVHIQNLFRIVSFCENKTDCRRTLQLNYFGETFDDKLCISNKETACDNCRNKAAFKYIDITEDSIQIVKTIKELCSKSGSNWNNNFTLIHIIDIFKGSTNQKIKLHNHEKLSLHGRGKHWDRFDVERLMHKLVLEGYLREEMVASKVDIINAFVRVGPEAEKLIRGLVKLKLASTTKNKLNIESTSKTSNIPVNPILKEIQEKCYENLMDVCRGIAASLSINTNAVMPIQAIQEMSQTLPETEEEMLKIVGVTKANFDKYGHQLLEITLEAAANKFDMECEQDKQNNMEVEEVDWLKTSVDCPYFDDVPSGLANNQNKKRKKFTNKVGNKKFKRGKSKIYKKKGTTQSVASKQPKPQTSRMTSGVKIPPSNRPGFLSAPKVSYF</sequence>
<dbReference type="InterPro" id="IPR032284">
    <property type="entry name" value="RecQ_Zn-bd"/>
</dbReference>
<dbReference type="InterPro" id="IPR018982">
    <property type="entry name" value="RQC_domain"/>
</dbReference>
<reference evidence="27 28" key="1">
    <citation type="submission" date="2019-08" db="EMBL/GenBank/DDBJ databases">
        <authorList>
            <person name="Alioto T."/>
            <person name="Alioto T."/>
            <person name="Gomez Garrido J."/>
        </authorList>
    </citation>
    <scope>NUCLEOTIDE SEQUENCE [LARGE SCALE GENOMIC DNA]</scope>
</reference>
<evidence type="ECO:0000256" key="16">
    <source>
        <dbReference type="ARBA" id="ARBA00034617"/>
    </source>
</evidence>
<keyword evidence="4" id="KW-0235">DNA replication</keyword>
<dbReference type="GO" id="GO:0016787">
    <property type="term" value="F:hydrolase activity"/>
    <property type="evidence" value="ECO:0007669"/>
    <property type="project" value="UniProtKB-KW"/>
</dbReference>
<dbReference type="InterPro" id="IPR001650">
    <property type="entry name" value="Helicase_C-like"/>
</dbReference>
<dbReference type="PROSITE" id="PS00690">
    <property type="entry name" value="DEAH_ATP_HELICASE"/>
    <property type="match status" value="1"/>
</dbReference>
<evidence type="ECO:0000256" key="10">
    <source>
        <dbReference type="ARBA" id="ARBA00022833"/>
    </source>
</evidence>
<feature type="compositionally biased region" description="Polar residues" evidence="23">
    <location>
        <begin position="1152"/>
        <end position="1169"/>
    </location>
</feature>
<evidence type="ECO:0000256" key="18">
    <source>
        <dbReference type="ARBA" id="ARBA00044542"/>
    </source>
</evidence>
<dbReference type="Gene3D" id="3.40.50.300">
    <property type="entry name" value="P-loop containing nucleotide triphosphate hydrolases"/>
    <property type="match status" value="2"/>
</dbReference>
<keyword evidence="15" id="KW-0539">Nucleus</keyword>
<dbReference type="SMART" id="SM00341">
    <property type="entry name" value="HRDC"/>
    <property type="match status" value="1"/>
</dbReference>
<comment type="catalytic activity">
    <reaction evidence="16">
        <text>Couples ATP hydrolysis with the unwinding of duplex DNA by translocating in the 3'-5' direction.</text>
        <dbReference type="EC" id="5.6.2.4"/>
    </reaction>
</comment>
<keyword evidence="28" id="KW-1185">Reference proteome</keyword>
<dbReference type="GO" id="GO:0005694">
    <property type="term" value="C:chromosome"/>
    <property type="evidence" value="ECO:0007669"/>
    <property type="project" value="TreeGrafter"/>
</dbReference>
<dbReference type="Proteomes" id="UP000325440">
    <property type="component" value="Unassembled WGS sequence"/>
</dbReference>
<dbReference type="InterPro" id="IPR004589">
    <property type="entry name" value="DNA_helicase_ATP-dep_RecQ"/>
</dbReference>
<dbReference type="Gene3D" id="1.10.150.80">
    <property type="entry name" value="HRDC domain"/>
    <property type="match status" value="1"/>
</dbReference>
<evidence type="ECO:0000256" key="11">
    <source>
        <dbReference type="ARBA" id="ARBA00022840"/>
    </source>
</evidence>
<evidence type="ECO:0000256" key="3">
    <source>
        <dbReference type="ARBA" id="ARBA00005446"/>
    </source>
</evidence>
<keyword evidence="12" id="KW-0238">DNA-binding</keyword>
<dbReference type="InterPro" id="IPR027417">
    <property type="entry name" value="P-loop_NTPase"/>
</dbReference>
<dbReference type="GO" id="GO:0006260">
    <property type="term" value="P:DNA replication"/>
    <property type="evidence" value="ECO:0007669"/>
    <property type="project" value="UniProtKB-KW"/>
</dbReference>
<accession>A0A5E4MT69</accession>
<dbReference type="SMART" id="SM00956">
    <property type="entry name" value="RQC"/>
    <property type="match status" value="1"/>
</dbReference>
<organism evidence="27 28">
    <name type="scientific">Cinara cedri</name>
    <dbReference type="NCBI Taxonomy" id="506608"/>
    <lineage>
        <taxon>Eukaryota</taxon>
        <taxon>Metazoa</taxon>
        <taxon>Ecdysozoa</taxon>
        <taxon>Arthropoda</taxon>
        <taxon>Hexapoda</taxon>
        <taxon>Insecta</taxon>
        <taxon>Pterygota</taxon>
        <taxon>Neoptera</taxon>
        <taxon>Paraneoptera</taxon>
        <taxon>Hemiptera</taxon>
        <taxon>Sternorrhyncha</taxon>
        <taxon>Aphidomorpha</taxon>
        <taxon>Aphidoidea</taxon>
        <taxon>Aphididae</taxon>
        <taxon>Lachninae</taxon>
        <taxon>Cinara</taxon>
    </lineage>
</organism>
<evidence type="ECO:0000256" key="6">
    <source>
        <dbReference type="ARBA" id="ARBA00022741"/>
    </source>
</evidence>
<dbReference type="AlphaFoldDB" id="A0A5E4MT69"/>
<dbReference type="InterPro" id="IPR002121">
    <property type="entry name" value="HRDC_dom"/>
</dbReference>
<dbReference type="GO" id="GO:0000724">
    <property type="term" value="P:double-strand break repair via homologous recombination"/>
    <property type="evidence" value="ECO:0007669"/>
    <property type="project" value="UniProtKB-ARBA"/>
</dbReference>
<dbReference type="InterPro" id="IPR036390">
    <property type="entry name" value="WH_DNA-bd_sf"/>
</dbReference>
<evidence type="ECO:0000259" key="24">
    <source>
        <dbReference type="PROSITE" id="PS50967"/>
    </source>
</evidence>
<evidence type="ECO:0000256" key="17">
    <source>
        <dbReference type="ARBA" id="ARBA00034808"/>
    </source>
</evidence>
<evidence type="ECO:0000256" key="23">
    <source>
        <dbReference type="SAM" id="MobiDB-lite"/>
    </source>
</evidence>
<keyword evidence="7" id="KW-0227">DNA damage</keyword>
<evidence type="ECO:0000256" key="19">
    <source>
        <dbReference type="ARBA" id="ARBA00049360"/>
    </source>
</evidence>
<evidence type="ECO:0000259" key="26">
    <source>
        <dbReference type="PROSITE" id="PS51194"/>
    </source>
</evidence>
<evidence type="ECO:0000256" key="2">
    <source>
        <dbReference type="ARBA" id="ARBA00004123"/>
    </source>
</evidence>
<comment type="cofactor">
    <cofactor evidence="1">
        <name>Zn(2+)</name>
        <dbReference type="ChEBI" id="CHEBI:29105"/>
    </cofactor>
</comment>
<dbReference type="EMBL" id="CABPRJ010001426">
    <property type="protein sequence ID" value="VVC35423.1"/>
    <property type="molecule type" value="Genomic_DNA"/>
</dbReference>
<comment type="catalytic activity">
    <reaction evidence="19">
        <text>ATP + H2O = ADP + phosphate + H(+)</text>
        <dbReference type="Rhea" id="RHEA:13065"/>
        <dbReference type="ChEBI" id="CHEBI:15377"/>
        <dbReference type="ChEBI" id="CHEBI:15378"/>
        <dbReference type="ChEBI" id="CHEBI:30616"/>
        <dbReference type="ChEBI" id="CHEBI:43474"/>
        <dbReference type="ChEBI" id="CHEBI:456216"/>
    </reaction>
</comment>
<dbReference type="SUPFAM" id="SSF47819">
    <property type="entry name" value="HRDC-like"/>
    <property type="match status" value="1"/>
</dbReference>
<dbReference type="Pfam" id="PF00270">
    <property type="entry name" value="DEAD"/>
    <property type="match status" value="1"/>
</dbReference>
<dbReference type="SMART" id="SM00490">
    <property type="entry name" value="HELICc"/>
    <property type="match status" value="1"/>
</dbReference>
<keyword evidence="9 27" id="KW-0347">Helicase</keyword>
<dbReference type="GO" id="GO:0005524">
    <property type="term" value="F:ATP binding"/>
    <property type="evidence" value="ECO:0007669"/>
    <property type="project" value="UniProtKB-KW"/>
</dbReference>
<evidence type="ECO:0000313" key="28">
    <source>
        <dbReference type="Proteomes" id="UP000325440"/>
    </source>
</evidence>
<evidence type="ECO:0000256" key="7">
    <source>
        <dbReference type="ARBA" id="ARBA00022763"/>
    </source>
</evidence>
<feature type="domain" description="HRDC" evidence="24">
    <location>
        <begin position="1005"/>
        <end position="1085"/>
    </location>
</feature>
<evidence type="ECO:0000256" key="12">
    <source>
        <dbReference type="ARBA" id="ARBA00023125"/>
    </source>
</evidence>
<keyword evidence="13" id="KW-0234">DNA repair</keyword>
<dbReference type="OrthoDB" id="10261556at2759"/>
<dbReference type="Pfam" id="PF16124">
    <property type="entry name" value="RecQ_Zn_bind"/>
    <property type="match status" value="1"/>
</dbReference>
<evidence type="ECO:0000256" key="9">
    <source>
        <dbReference type="ARBA" id="ARBA00022806"/>
    </source>
</evidence>
<dbReference type="GO" id="GO:0003677">
    <property type="term" value="F:DNA binding"/>
    <property type="evidence" value="ECO:0007669"/>
    <property type="project" value="UniProtKB-KW"/>
</dbReference>
<feature type="domain" description="Helicase ATP-binding" evidence="25">
    <location>
        <begin position="468"/>
        <end position="643"/>
    </location>
</feature>
<gene>
    <name evidence="27" type="ORF">CINCED_3A011901</name>
</gene>
<dbReference type="PANTHER" id="PTHR13710:SF153">
    <property type="entry name" value="RECQ-LIKE DNA HELICASE BLM"/>
    <property type="match status" value="1"/>
</dbReference>
<dbReference type="Gene3D" id="1.10.10.10">
    <property type="entry name" value="Winged helix-like DNA-binding domain superfamily/Winged helix DNA-binding domain"/>
    <property type="match status" value="1"/>
</dbReference>
<dbReference type="GO" id="GO:0005737">
    <property type="term" value="C:cytoplasm"/>
    <property type="evidence" value="ECO:0007669"/>
    <property type="project" value="TreeGrafter"/>
</dbReference>
<dbReference type="GO" id="GO:0043138">
    <property type="term" value="F:3'-5' DNA helicase activity"/>
    <property type="evidence" value="ECO:0007669"/>
    <property type="project" value="UniProtKB-EC"/>
</dbReference>
<feature type="domain" description="Helicase C-terminal" evidence="26">
    <location>
        <begin position="666"/>
        <end position="815"/>
    </location>
</feature>
<keyword evidence="6" id="KW-0547">Nucleotide-binding</keyword>
<evidence type="ECO:0000256" key="22">
    <source>
        <dbReference type="ARBA" id="ARBA00076271"/>
    </source>
</evidence>
<protein>
    <recommendedName>
        <fullName evidence="20">RecQ-like DNA helicase BLM</fullName>
        <ecNumber evidence="17">5.6.2.4</ecNumber>
    </recommendedName>
    <alternativeName>
        <fullName evidence="21">Bloom syndrome protein homolog</fullName>
    </alternativeName>
    <alternativeName>
        <fullName evidence="18">DNA 3'-5' helicase BLM</fullName>
    </alternativeName>
    <alternativeName>
        <fullName evidence="22">RecQ helicase homolog</fullName>
    </alternativeName>
</protein>
<evidence type="ECO:0000256" key="4">
    <source>
        <dbReference type="ARBA" id="ARBA00022705"/>
    </source>
</evidence>
<evidence type="ECO:0000256" key="21">
    <source>
        <dbReference type="ARBA" id="ARBA00076065"/>
    </source>
</evidence>
<dbReference type="PROSITE" id="PS51194">
    <property type="entry name" value="HELICASE_CTER"/>
    <property type="match status" value="1"/>
</dbReference>
<keyword evidence="5" id="KW-0479">Metal-binding</keyword>
<keyword evidence="14" id="KW-0413">Isomerase</keyword>
<dbReference type="InterPro" id="IPR044876">
    <property type="entry name" value="HRDC_dom_sf"/>
</dbReference>
<comment type="similarity">
    <text evidence="3">Belongs to the helicase family. RecQ subfamily.</text>
</comment>
<dbReference type="Pfam" id="PF09382">
    <property type="entry name" value="RQC"/>
    <property type="match status" value="1"/>
</dbReference>
<dbReference type="CDD" id="cd18794">
    <property type="entry name" value="SF2_C_RecQ"/>
    <property type="match status" value="1"/>
</dbReference>
<dbReference type="FunFam" id="3.40.50.300:FF:000537">
    <property type="entry name" value="Bloom syndrome RecQ-like helicase"/>
    <property type="match status" value="1"/>
</dbReference>
<evidence type="ECO:0000256" key="8">
    <source>
        <dbReference type="ARBA" id="ARBA00022801"/>
    </source>
</evidence>
<dbReference type="GO" id="GO:0007131">
    <property type="term" value="P:reciprocal meiotic recombination"/>
    <property type="evidence" value="ECO:0007669"/>
    <property type="project" value="UniProtKB-ARBA"/>
</dbReference>
<evidence type="ECO:0000256" key="20">
    <source>
        <dbReference type="ARBA" id="ARBA00073450"/>
    </source>
</evidence>
<dbReference type="SUPFAM" id="SSF52540">
    <property type="entry name" value="P-loop containing nucleoside triphosphate hydrolases"/>
    <property type="match status" value="2"/>
</dbReference>
<dbReference type="PROSITE" id="PS50967">
    <property type="entry name" value="HRDC"/>
    <property type="match status" value="1"/>
</dbReference>
<dbReference type="NCBIfam" id="TIGR00614">
    <property type="entry name" value="recQ_fam"/>
    <property type="match status" value="1"/>
</dbReference>